<keyword evidence="2" id="KW-1185">Reference proteome</keyword>
<evidence type="ECO:0000313" key="1">
    <source>
        <dbReference type="EMBL" id="KAI6083868.1"/>
    </source>
</evidence>
<dbReference type="EMBL" id="MU394345">
    <property type="protein sequence ID" value="KAI6083868.1"/>
    <property type="molecule type" value="Genomic_DNA"/>
</dbReference>
<reference evidence="1 2" key="1">
    <citation type="journal article" date="2022" name="New Phytol.">
        <title>Ecological generalism drives hyperdiversity of secondary metabolite gene clusters in xylarialean endophytes.</title>
        <authorList>
            <person name="Franco M.E.E."/>
            <person name="Wisecaver J.H."/>
            <person name="Arnold A.E."/>
            <person name="Ju Y.M."/>
            <person name="Slot J.C."/>
            <person name="Ahrendt S."/>
            <person name="Moore L.P."/>
            <person name="Eastman K.E."/>
            <person name="Scott K."/>
            <person name="Konkel Z."/>
            <person name="Mondo S.J."/>
            <person name="Kuo A."/>
            <person name="Hayes R.D."/>
            <person name="Haridas S."/>
            <person name="Andreopoulos B."/>
            <person name="Riley R."/>
            <person name="LaButti K."/>
            <person name="Pangilinan J."/>
            <person name="Lipzen A."/>
            <person name="Amirebrahimi M."/>
            <person name="Yan J."/>
            <person name="Adam C."/>
            <person name="Keymanesh K."/>
            <person name="Ng V."/>
            <person name="Louie K."/>
            <person name="Northen T."/>
            <person name="Drula E."/>
            <person name="Henrissat B."/>
            <person name="Hsieh H.M."/>
            <person name="Youens-Clark K."/>
            <person name="Lutzoni F."/>
            <person name="Miadlikowska J."/>
            <person name="Eastwood D.C."/>
            <person name="Hamelin R.C."/>
            <person name="Grigoriev I.V."/>
            <person name="U'Ren J.M."/>
        </authorList>
    </citation>
    <scope>NUCLEOTIDE SEQUENCE [LARGE SCALE GENOMIC DNA]</scope>
    <source>
        <strain evidence="1 2">ER1909</strain>
    </source>
</reference>
<sequence>MAIFTRVLVAVAVCLSLLTTVISSPTLAPRGGKTISLPLAHSADIPRHGPTEYLKTLKKYNITPPEGLQGLVDEHKASSKAIAGGIGGSAPAGSHGGDLLWLTPVGIGSSPQMLHLDLDTGSADTWVFSTDTLKGEVAGQTLYEPNKSSTAHVIPNCTWSIVYGDFSTSEGICYKDTISFGNLSIPDMTIESATEVSDMFTQTAEMSGLVGLAWPSIIQTIPPQKSLLDFLPQVLSQALFTVDLRHNSSEGSFNFGYIDDSLHTSDVQSVDVDTTDGFWAVTTTGFGIGGSDIKYEYGETRNVIIDTGSTLFFAPDEAVETYFHKVPGAVYSWKEFGWTVPCNSTPPDFIYELGDKNGGKVTGTVPGAYFVYAHSTNEMCYAGLQSLGEFSAMEGIFGDVFLKSGFAVFDIANKKFGMAEKPLNTSNA</sequence>
<organism evidence="1 2">
    <name type="scientific">Hypoxylon rubiginosum</name>
    <dbReference type="NCBI Taxonomy" id="110542"/>
    <lineage>
        <taxon>Eukaryota</taxon>
        <taxon>Fungi</taxon>
        <taxon>Dikarya</taxon>
        <taxon>Ascomycota</taxon>
        <taxon>Pezizomycotina</taxon>
        <taxon>Sordariomycetes</taxon>
        <taxon>Xylariomycetidae</taxon>
        <taxon>Xylariales</taxon>
        <taxon>Hypoxylaceae</taxon>
        <taxon>Hypoxylon</taxon>
    </lineage>
</organism>
<accession>A0ACC0CTY7</accession>
<dbReference type="Proteomes" id="UP001497680">
    <property type="component" value="Unassembled WGS sequence"/>
</dbReference>
<gene>
    <name evidence="1" type="ORF">F4821DRAFT_262464</name>
</gene>
<comment type="caution">
    <text evidence="1">The sequence shown here is derived from an EMBL/GenBank/DDBJ whole genome shotgun (WGS) entry which is preliminary data.</text>
</comment>
<evidence type="ECO:0000313" key="2">
    <source>
        <dbReference type="Proteomes" id="UP001497680"/>
    </source>
</evidence>
<name>A0ACC0CTY7_9PEZI</name>
<protein>
    <submittedName>
        <fullName evidence="1">Secreted aspartic proteinase</fullName>
    </submittedName>
</protein>
<proteinExistence type="predicted"/>